<feature type="region of interest" description="Disordered" evidence="1">
    <location>
        <begin position="276"/>
        <end position="382"/>
    </location>
</feature>
<dbReference type="InterPro" id="IPR047682">
    <property type="entry name" value="SepH-like"/>
</dbReference>
<keyword evidence="4" id="KW-1185">Reference proteome</keyword>
<dbReference type="AlphaFoldDB" id="A0A3P1SGL5"/>
<dbReference type="OrthoDB" id="5180791at2"/>
<protein>
    <submittedName>
        <fullName evidence="3">DUF3071 domain-containing protein</fullName>
    </submittedName>
</protein>
<gene>
    <name evidence="3" type="ORF">EII11_01190</name>
</gene>
<evidence type="ECO:0000313" key="4">
    <source>
        <dbReference type="Proteomes" id="UP000280444"/>
    </source>
</evidence>
<dbReference type="EMBL" id="RQZF01000001">
    <property type="protein sequence ID" value="RRC96298.1"/>
    <property type="molecule type" value="Genomic_DNA"/>
</dbReference>
<dbReference type="Proteomes" id="UP000280444">
    <property type="component" value="Unassembled WGS sequence"/>
</dbReference>
<dbReference type="InterPro" id="IPR021421">
    <property type="entry name" value="DUF3071"/>
</dbReference>
<dbReference type="NCBIfam" id="NF040712">
    <property type="entry name" value="SepH"/>
    <property type="match status" value="1"/>
</dbReference>
<sequence>MIELELLGIGADSETLVFSDADGERYCVPITDELRASVRRDRPKIEAITSPQRSLRPREIQALLRSGLSAEEIATEHGMDVTYIQRFEAPVEAEKNYALNRALNFRIGGTADGPVMGELVVDRLAARGVSPRSLTWSARRDVDGPWEIIVTFVQGASEHSASWHVDTASAHLEAIDQEARWLTETVAAAPTQAIFSPSVAAPETLPESEDELRARDALLDQLNAARGRRVEVEIDDEDEDEIAAIFGDEPSSQPTPPPSISARIYSIAQSRTKTTIPALDPQSAPVSEDSPPSDGAPQQEMPASSASNDSEKAVGSASPAPASTSPSETSSSSSKEDSQSGDVQDSLLPGLTVPETQPTGKKRRKRRSVPSWDEIVFGSKPQ</sequence>
<accession>A0A3P1SGL5</accession>
<feature type="domain" description="DUF3071" evidence="2">
    <location>
        <begin position="1"/>
        <end position="164"/>
    </location>
</feature>
<organism evidence="3 4">
    <name type="scientific">Schaalia canis</name>
    <dbReference type="NCBI Taxonomy" id="100469"/>
    <lineage>
        <taxon>Bacteria</taxon>
        <taxon>Bacillati</taxon>
        <taxon>Actinomycetota</taxon>
        <taxon>Actinomycetes</taxon>
        <taxon>Actinomycetales</taxon>
        <taxon>Actinomycetaceae</taxon>
        <taxon>Schaalia</taxon>
    </lineage>
</organism>
<dbReference type="RefSeq" id="WP_124867744.1">
    <property type="nucleotide sequence ID" value="NZ_RQZF01000001.1"/>
</dbReference>
<evidence type="ECO:0000259" key="2">
    <source>
        <dbReference type="Pfam" id="PF11268"/>
    </source>
</evidence>
<name>A0A3P1SGL5_9ACTO</name>
<dbReference type="Pfam" id="PF11268">
    <property type="entry name" value="DUF3071"/>
    <property type="match status" value="1"/>
</dbReference>
<evidence type="ECO:0000313" key="3">
    <source>
        <dbReference type="EMBL" id="RRC96298.1"/>
    </source>
</evidence>
<evidence type="ECO:0000256" key="1">
    <source>
        <dbReference type="SAM" id="MobiDB-lite"/>
    </source>
</evidence>
<feature type="compositionally biased region" description="Low complexity" evidence="1">
    <location>
        <begin position="316"/>
        <end position="333"/>
    </location>
</feature>
<comment type="caution">
    <text evidence="3">The sequence shown here is derived from an EMBL/GenBank/DDBJ whole genome shotgun (WGS) entry which is preliminary data.</text>
</comment>
<reference evidence="3 4" key="1">
    <citation type="submission" date="2018-11" db="EMBL/GenBank/DDBJ databases">
        <title>Genomes From Bacteria Associated with the Canine Oral Cavity: a Test Case for Automated Genome-Based Taxonomic Assignment.</title>
        <authorList>
            <person name="Coil D.A."/>
            <person name="Jospin G."/>
            <person name="Darling A.E."/>
            <person name="Wallis C."/>
            <person name="Davis I.J."/>
            <person name="Harris S."/>
            <person name="Eisen J.A."/>
            <person name="Holcombe L.J."/>
            <person name="O'Flynn C."/>
        </authorList>
    </citation>
    <scope>NUCLEOTIDE SEQUENCE [LARGE SCALE GENOMIC DNA]</scope>
    <source>
        <strain evidence="3 4">OH770</strain>
    </source>
</reference>
<proteinExistence type="predicted"/>